<accession>A0A839XMJ7</accession>
<dbReference type="PANTHER" id="PTHR33164">
    <property type="entry name" value="TRANSCRIPTIONAL REGULATOR, MARR FAMILY"/>
    <property type="match status" value="1"/>
</dbReference>
<keyword evidence="2" id="KW-0238">DNA-binding</keyword>
<gene>
    <name evidence="2" type="ORF">FB384_002865</name>
</gene>
<dbReference type="AlphaFoldDB" id="A0A839XMJ7"/>
<dbReference type="SMART" id="SM00347">
    <property type="entry name" value="HTH_MARR"/>
    <property type="match status" value="1"/>
</dbReference>
<dbReference type="Gene3D" id="1.10.10.10">
    <property type="entry name" value="Winged helix-like DNA-binding domain superfamily/Winged helix DNA-binding domain"/>
    <property type="match status" value="1"/>
</dbReference>
<dbReference type="SUPFAM" id="SSF46785">
    <property type="entry name" value="Winged helix' DNA-binding domain"/>
    <property type="match status" value="1"/>
</dbReference>
<evidence type="ECO:0000313" key="2">
    <source>
        <dbReference type="EMBL" id="MBB3663961.1"/>
    </source>
</evidence>
<organism evidence="2 3">
    <name type="scientific">Prauserella sediminis</name>
    <dbReference type="NCBI Taxonomy" id="577680"/>
    <lineage>
        <taxon>Bacteria</taxon>
        <taxon>Bacillati</taxon>
        <taxon>Actinomycetota</taxon>
        <taxon>Actinomycetes</taxon>
        <taxon>Pseudonocardiales</taxon>
        <taxon>Pseudonocardiaceae</taxon>
        <taxon>Prauserella</taxon>
        <taxon>Prauserella salsuginis group</taxon>
    </lineage>
</organism>
<reference evidence="2 3" key="1">
    <citation type="submission" date="2020-08" db="EMBL/GenBank/DDBJ databases">
        <title>Sequencing the genomes of 1000 actinobacteria strains.</title>
        <authorList>
            <person name="Klenk H.-P."/>
        </authorList>
    </citation>
    <scope>NUCLEOTIDE SEQUENCE [LARGE SCALE GENOMIC DNA]</scope>
    <source>
        <strain evidence="2 3">DSM 45267</strain>
    </source>
</reference>
<dbReference type="PANTHER" id="PTHR33164:SF95">
    <property type="entry name" value="TRANSCRIPTIONAL REGULATOR"/>
    <property type="match status" value="1"/>
</dbReference>
<dbReference type="Pfam" id="PF01047">
    <property type="entry name" value="MarR"/>
    <property type="match status" value="1"/>
</dbReference>
<feature type="domain" description="HTH marR-type" evidence="1">
    <location>
        <begin position="9"/>
        <end position="151"/>
    </location>
</feature>
<dbReference type="InterPro" id="IPR036390">
    <property type="entry name" value="WH_DNA-bd_sf"/>
</dbReference>
<dbReference type="InterPro" id="IPR036388">
    <property type="entry name" value="WH-like_DNA-bd_sf"/>
</dbReference>
<dbReference type="GO" id="GO:0006950">
    <property type="term" value="P:response to stress"/>
    <property type="evidence" value="ECO:0007669"/>
    <property type="project" value="TreeGrafter"/>
</dbReference>
<dbReference type="GO" id="GO:0003700">
    <property type="term" value="F:DNA-binding transcription factor activity"/>
    <property type="evidence" value="ECO:0007669"/>
    <property type="project" value="InterPro"/>
</dbReference>
<dbReference type="Proteomes" id="UP000564573">
    <property type="component" value="Unassembled WGS sequence"/>
</dbReference>
<keyword evidence="3" id="KW-1185">Reference proteome</keyword>
<proteinExistence type="predicted"/>
<dbReference type="EMBL" id="JACIBS010000001">
    <property type="protein sequence ID" value="MBB3663961.1"/>
    <property type="molecule type" value="Genomic_DNA"/>
</dbReference>
<evidence type="ECO:0000313" key="3">
    <source>
        <dbReference type="Proteomes" id="UP000564573"/>
    </source>
</evidence>
<dbReference type="InterPro" id="IPR039422">
    <property type="entry name" value="MarR/SlyA-like"/>
</dbReference>
<dbReference type="PROSITE" id="PS50995">
    <property type="entry name" value="HTH_MARR_2"/>
    <property type="match status" value="1"/>
</dbReference>
<sequence length="152" mass="17144">MADDELPIPQELLDAPGYVARRLYQAYLAAWVRMVDASITGPQFAVLVAVNDYPGEDQRSLGHVAALDRSTMADVVRRLEVRGLITRETAENDARRKLLYLTEEGREQLAGVNRRARDLDKKLVQGNDVTVTEQWLAELNALAEHWESLVED</sequence>
<evidence type="ECO:0000259" key="1">
    <source>
        <dbReference type="PROSITE" id="PS50995"/>
    </source>
</evidence>
<protein>
    <submittedName>
        <fullName evidence="2">DNA-binding MarR family transcriptional regulator</fullName>
    </submittedName>
</protein>
<name>A0A839XMJ7_9PSEU</name>
<dbReference type="RefSeq" id="WP_258935555.1">
    <property type="nucleotide sequence ID" value="NZ_JACIBS010000001.1"/>
</dbReference>
<dbReference type="InterPro" id="IPR000835">
    <property type="entry name" value="HTH_MarR-typ"/>
</dbReference>
<comment type="caution">
    <text evidence="2">The sequence shown here is derived from an EMBL/GenBank/DDBJ whole genome shotgun (WGS) entry which is preliminary data.</text>
</comment>
<dbReference type="GO" id="GO:0003677">
    <property type="term" value="F:DNA binding"/>
    <property type="evidence" value="ECO:0007669"/>
    <property type="project" value="UniProtKB-KW"/>
</dbReference>